<evidence type="ECO:0000256" key="1">
    <source>
        <dbReference type="ARBA" id="ARBA00004453"/>
    </source>
</evidence>
<keyword evidence="4" id="KW-0238">DNA-binding</keyword>
<protein>
    <submittedName>
        <fullName evidence="7">Transcriptional regulator</fullName>
    </submittedName>
</protein>
<dbReference type="PANTHER" id="PTHR38097:SF2">
    <property type="entry name" value="DNA-BINDING PROTEIN STPA"/>
    <property type="match status" value="1"/>
</dbReference>
<accession>A0A2K9MKQ7</accession>
<dbReference type="RefSeq" id="WP_101500539.1">
    <property type="nucleotide sequence ID" value="NZ_CP025583.1"/>
</dbReference>
<dbReference type="GO" id="GO:0009295">
    <property type="term" value="C:nucleoid"/>
    <property type="evidence" value="ECO:0007669"/>
    <property type="project" value="UniProtKB-SubCell"/>
</dbReference>
<dbReference type="Proteomes" id="UP000234882">
    <property type="component" value="Chromosome"/>
</dbReference>
<dbReference type="Gene3D" id="4.10.430.10">
    <property type="entry name" value="Histone-like protein H-NS, C-terminal domain"/>
    <property type="match status" value="1"/>
</dbReference>
<dbReference type="GO" id="GO:0000976">
    <property type="term" value="F:transcription cis-regulatory region binding"/>
    <property type="evidence" value="ECO:0007669"/>
    <property type="project" value="TreeGrafter"/>
</dbReference>
<organism evidence="7 8">
    <name type="scientific">Paracoccus jeotgali</name>
    <dbReference type="NCBI Taxonomy" id="2065379"/>
    <lineage>
        <taxon>Bacteria</taxon>
        <taxon>Pseudomonadati</taxon>
        <taxon>Pseudomonadota</taxon>
        <taxon>Alphaproteobacteria</taxon>
        <taxon>Rhodobacterales</taxon>
        <taxon>Paracoccaceae</taxon>
        <taxon>Paracoccus</taxon>
    </lineage>
</organism>
<dbReference type="SMART" id="SM00528">
    <property type="entry name" value="HNS"/>
    <property type="match status" value="1"/>
</dbReference>
<sequence length="102" mass="11348">MDIENLSVKELTELRKKIDRAIAGYEDRKRKEAVAAAEAAAREHGFSLNELTGAKPGRSTTVSVPKYANPQDRSQTWTGRGRRPNWVQQALAEGKNLEDLAI</sequence>
<name>A0A2K9MKQ7_9RHOB</name>
<evidence type="ECO:0000313" key="7">
    <source>
        <dbReference type="EMBL" id="AUM75195.1"/>
    </source>
</evidence>
<dbReference type="KEGG" id="paru:CYR75_13610"/>
<feature type="region of interest" description="Disordered" evidence="5">
    <location>
        <begin position="50"/>
        <end position="84"/>
    </location>
</feature>
<keyword evidence="3" id="KW-0963">Cytoplasm</keyword>
<dbReference type="GO" id="GO:0032993">
    <property type="term" value="C:protein-DNA complex"/>
    <property type="evidence" value="ECO:0007669"/>
    <property type="project" value="TreeGrafter"/>
</dbReference>
<evidence type="ECO:0000256" key="3">
    <source>
        <dbReference type="ARBA" id="ARBA00022490"/>
    </source>
</evidence>
<dbReference type="InterPro" id="IPR027444">
    <property type="entry name" value="H-NS_C_dom"/>
</dbReference>
<gene>
    <name evidence="7" type="ORF">CYR75_13610</name>
</gene>
<evidence type="ECO:0000256" key="4">
    <source>
        <dbReference type="ARBA" id="ARBA00023125"/>
    </source>
</evidence>
<dbReference type="InterPro" id="IPR037150">
    <property type="entry name" value="H-NS_C_dom_sf"/>
</dbReference>
<comment type="subcellular location">
    <subcellularLocation>
        <location evidence="1">Cytoplasm</location>
        <location evidence="1">Nucleoid</location>
    </subcellularLocation>
</comment>
<dbReference type="AlphaFoldDB" id="A0A2K9MKQ7"/>
<dbReference type="GO" id="GO:0003681">
    <property type="term" value="F:bent DNA binding"/>
    <property type="evidence" value="ECO:0007669"/>
    <property type="project" value="TreeGrafter"/>
</dbReference>
<dbReference type="Pfam" id="PF00816">
    <property type="entry name" value="Histone_HNS"/>
    <property type="match status" value="1"/>
</dbReference>
<keyword evidence="8" id="KW-1185">Reference proteome</keyword>
<dbReference type="GO" id="GO:0005829">
    <property type="term" value="C:cytosol"/>
    <property type="evidence" value="ECO:0007669"/>
    <property type="project" value="TreeGrafter"/>
</dbReference>
<dbReference type="SUPFAM" id="SSF81273">
    <property type="entry name" value="H-NS histone-like proteins"/>
    <property type="match status" value="1"/>
</dbReference>
<evidence type="ECO:0000259" key="6">
    <source>
        <dbReference type="SMART" id="SM00528"/>
    </source>
</evidence>
<proteinExistence type="inferred from homology"/>
<evidence type="ECO:0000256" key="5">
    <source>
        <dbReference type="SAM" id="MobiDB-lite"/>
    </source>
</evidence>
<evidence type="ECO:0000256" key="2">
    <source>
        <dbReference type="ARBA" id="ARBA00010610"/>
    </source>
</evidence>
<evidence type="ECO:0000313" key="8">
    <source>
        <dbReference type="Proteomes" id="UP000234882"/>
    </source>
</evidence>
<reference evidence="8" key="1">
    <citation type="submission" date="2017-12" db="EMBL/GenBank/DDBJ databases">
        <title>Genomic analysis of Paracoccus sp. CBA4604.</title>
        <authorList>
            <person name="Roh S.W."/>
            <person name="Kim J.Y."/>
            <person name="Kim J.S."/>
        </authorList>
    </citation>
    <scope>NUCLEOTIDE SEQUENCE [LARGE SCALE GENOMIC DNA]</scope>
    <source>
        <strain evidence="8">CBA4604</strain>
    </source>
</reference>
<dbReference type="GO" id="GO:0003680">
    <property type="term" value="F:minor groove of adenine-thymine-rich DNA binding"/>
    <property type="evidence" value="ECO:0007669"/>
    <property type="project" value="TreeGrafter"/>
</dbReference>
<dbReference type="OrthoDB" id="5297879at2"/>
<dbReference type="GO" id="GO:0001217">
    <property type="term" value="F:DNA-binding transcription repressor activity"/>
    <property type="evidence" value="ECO:0007669"/>
    <property type="project" value="TreeGrafter"/>
</dbReference>
<feature type="domain" description="DNA-binding protein H-NS-like C-terminal" evidence="6">
    <location>
        <begin position="56"/>
        <end position="102"/>
    </location>
</feature>
<dbReference type="EMBL" id="CP025583">
    <property type="protein sequence ID" value="AUM75195.1"/>
    <property type="molecule type" value="Genomic_DNA"/>
</dbReference>
<comment type="similarity">
    <text evidence="2">Belongs to the histone-like protein H-NS family.</text>
</comment>
<dbReference type="PANTHER" id="PTHR38097">
    <property type="match status" value="1"/>
</dbReference>